<comment type="caution">
    <text evidence="1">The sequence shown here is derived from an EMBL/GenBank/DDBJ whole genome shotgun (WGS) entry which is preliminary data.</text>
</comment>
<reference evidence="1 2" key="1">
    <citation type="journal article" date="2020" name="Cell">
        <title>Large-Scale Comparative Analyses of Tick Genomes Elucidate Their Genetic Diversity and Vector Capacities.</title>
        <authorList>
            <consortium name="Tick Genome and Microbiome Consortium (TIGMIC)"/>
            <person name="Jia N."/>
            <person name="Wang J."/>
            <person name="Shi W."/>
            <person name="Du L."/>
            <person name="Sun Y."/>
            <person name="Zhan W."/>
            <person name="Jiang J.F."/>
            <person name="Wang Q."/>
            <person name="Zhang B."/>
            <person name="Ji P."/>
            <person name="Bell-Sakyi L."/>
            <person name="Cui X.M."/>
            <person name="Yuan T.T."/>
            <person name="Jiang B.G."/>
            <person name="Yang W.F."/>
            <person name="Lam T.T."/>
            <person name="Chang Q.C."/>
            <person name="Ding S.J."/>
            <person name="Wang X.J."/>
            <person name="Zhu J.G."/>
            <person name="Ruan X.D."/>
            <person name="Zhao L."/>
            <person name="Wei J.T."/>
            <person name="Ye R.Z."/>
            <person name="Que T.C."/>
            <person name="Du C.H."/>
            <person name="Zhou Y.H."/>
            <person name="Cheng J.X."/>
            <person name="Dai P.F."/>
            <person name="Guo W.B."/>
            <person name="Han X.H."/>
            <person name="Huang E.J."/>
            <person name="Li L.F."/>
            <person name="Wei W."/>
            <person name="Gao Y.C."/>
            <person name="Liu J.Z."/>
            <person name="Shao H.Z."/>
            <person name="Wang X."/>
            <person name="Wang C.C."/>
            <person name="Yang T.C."/>
            <person name="Huo Q.B."/>
            <person name="Li W."/>
            <person name="Chen H.Y."/>
            <person name="Chen S.E."/>
            <person name="Zhou L.G."/>
            <person name="Ni X.B."/>
            <person name="Tian J.H."/>
            <person name="Sheng Y."/>
            <person name="Liu T."/>
            <person name="Pan Y.S."/>
            <person name="Xia L.Y."/>
            <person name="Li J."/>
            <person name="Zhao F."/>
            <person name="Cao W.C."/>
        </authorList>
    </citation>
    <scope>NUCLEOTIDE SEQUENCE [LARGE SCALE GENOMIC DNA]</scope>
    <source>
        <strain evidence="1">Iper-2018</strain>
    </source>
</reference>
<sequence>MAVRLALRRLQFHKIYGHREFLGPSSLLGPGWDAFEVTLGCARVACVSTSTGPRSKNLEEPARPLPFVRSRARIAATRDSLIRTRDSLRATRGRVSADVRQTKRIVSERIGNLRENVFTVPNALSLARLCSSPVLGYLVVTGSYTPALVLFGAAGVTDVLDGWVARAFPSQQSNLGTLVDPLADKCLVATLFLSLTVAGLIPVPLTALILARDGIILGCAGYLRFVSLPSPRTLARYFDVTLATVKFTPTTISKANTAIQLGPGGSNSCCPGVQLRRPSCTAGILQREWVRNRRKAAVTSTSTASSASDFLAKEELIARVESLRREQNQRCKGCRRANATDDDRATEAKRRREARRRLHSTPVEQFPGATARFRREFVDYPFGVRCAVCDPEPSLVRPTLVRRRRISTIGGVSDGKKRETGACALRQCIEYSSAGLPSSRKWKG</sequence>
<proteinExistence type="predicted"/>
<protein>
    <submittedName>
        <fullName evidence="1">Uncharacterized protein</fullName>
    </submittedName>
</protein>
<organism evidence="1 2">
    <name type="scientific">Ixodes persulcatus</name>
    <name type="common">Taiga tick</name>
    <dbReference type="NCBI Taxonomy" id="34615"/>
    <lineage>
        <taxon>Eukaryota</taxon>
        <taxon>Metazoa</taxon>
        <taxon>Ecdysozoa</taxon>
        <taxon>Arthropoda</taxon>
        <taxon>Chelicerata</taxon>
        <taxon>Arachnida</taxon>
        <taxon>Acari</taxon>
        <taxon>Parasitiformes</taxon>
        <taxon>Ixodida</taxon>
        <taxon>Ixodoidea</taxon>
        <taxon>Ixodidae</taxon>
        <taxon>Ixodinae</taxon>
        <taxon>Ixodes</taxon>
    </lineage>
</organism>
<evidence type="ECO:0000313" key="1">
    <source>
        <dbReference type="EMBL" id="KAG0421243.1"/>
    </source>
</evidence>
<dbReference type="EMBL" id="JABSTQ010010398">
    <property type="protein sequence ID" value="KAG0421243.1"/>
    <property type="molecule type" value="Genomic_DNA"/>
</dbReference>
<gene>
    <name evidence="1" type="ORF">HPB47_002853</name>
</gene>
<keyword evidence="2" id="KW-1185">Reference proteome</keyword>
<accession>A0AC60PK31</accession>
<name>A0AC60PK31_IXOPE</name>
<dbReference type="Proteomes" id="UP000805193">
    <property type="component" value="Unassembled WGS sequence"/>
</dbReference>
<evidence type="ECO:0000313" key="2">
    <source>
        <dbReference type="Proteomes" id="UP000805193"/>
    </source>
</evidence>